<evidence type="ECO:0000313" key="1">
    <source>
        <dbReference type="EMBL" id="KGA93367.1"/>
    </source>
</evidence>
<dbReference type="AlphaFoldDB" id="A0A094WCH6"/>
<sequence length="45" mass="4995">MVIKTAKTLAGIQPILFFMRIPLLHPSGAFVSRPVSTREEIRTGN</sequence>
<dbReference type="EMBL" id="JPGK01000007">
    <property type="protein sequence ID" value="KGA93367.1"/>
    <property type="molecule type" value="Genomic_DNA"/>
</dbReference>
<proteinExistence type="predicted"/>
<gene>
    <name evidence="1" type="ORF">LptCag_0403</name>
</gene>
<organism evidence="1 2">
    <name type="scientific">Leptospirillum ferriphilum</name>
    <dbReference type="NCBI Taxonomy" id="178606"/>
    <lineage>
        <taxon>Bacteria</taxon>
        <taxon>Pseudomonadati</taxon>
        <taxon>Nitrospirota</taxon>
        <taxon>Nitrospiria</taxon>
        <taxon>Nitrospirales</taxon>
        <taxon>Nitrospiraceae</taxon>
        <taxon>Leptospirillum</taxon>
    </lineage>
</organism>
<reference evidence="1 2" key="1">
    <citation type="submission" date="2014-06" db="EMBL/GenBank/DDBJ databases">
        <title>Draft genome sequence of iron oxidizing acidophile Leptospirillum ferriphilum DSM14647.</title>
        <authorList>
            <person name="Cardenas J.P."/>
            <person name="Lazcano M."/>
            <person name="Ossandon F.J."/>
            <person name="Corbett M."/>
            <person name="Holmes D.S."/>
            <person name="Watkin E."/>
        </authorList>
    </citation>
    <scope>NUCLEOTIDE SEQUENCE [LARGE SCALE GENOMIC DNA]</scope>
    <source>
        <strain evidence="1 2">DSM 14647</strain>
    </source>
</reference>
<evidence type="ECO:0000313" key="2">
    <source>
        <dbReference type="Proteomes" id="UP000029452"/>
    </source>
</evidence>
<accession>A0A094WCH6</accession>
<dbReference type="PATRIC" id="fig|178606.4.peg.1993"/>
<dbReference type="Proteomes" id="UP000029452">
    <property type="component" value="Unassembled WGS sequence"/>
</dbReference>
<name>A0A094WCH6_9BACT</name>
<protein>
    <submittedName>
        <fullName evidence="1">Uncharacterized protein</fullName>
    </submittedName>
</protein>
<comment type="caution">
    <text evidence="1">The sequence shown here is derived from an EMBL/GenBank/DDBJ whole genome shotgun (WGS) entry which is preliminary data.</text>
</comment>